<accession>A0A4R8BVV3</accession>
<comment type="caution">
    <text evidence="2">The sequence shown here is derived from an EMBL/GenBank/DDBJ whole genome shotgun (WGS) entry which is preliminary data.</text>
</comment>
<sequence>MPSSSEFDFTAAASDALDLYLASLRRSILATAMDMAARENSQRIDAGLVERAIADSREPSTPGERRISRTRPSRVGVVLLAALLLLLVIAAVVISSLSGQVSASLGPAILSIIGVLIGAVAAAATWWSVPSRTKNLAETRTSASGLLADSAIEFLGQWQQFERTLRSVTSEVPNEGAQRRRTLSEDIRLATNADLIHSEEIGDVRRLLATRNDLVHGGVVDDPAALADDSDRLATIVRRMIARAAAMDAAGGKDL</sequence>
<gene>
    <name evidence="2" type="ORF">EV653_5647</name>
</gene>
<keyword evidence="3" id="KW-1185">Reference proteome</keyword>
<evidence type="ECO:0000256" key="1">
    <source>
        <dbReference type="SAM" id="Phobius"/>
    </source>
</evidence>
<name>A0A4R8BVV3_9ACTN</name>
<feature type="transmembrane region" description="Helical" evidence="1">
    <location>
        <begin position="75"/>
        <end position="97"/>
    </location>
</feature>
<keyword evidence="1" id="KW-0812">Transmembrane</keyword>
<dbReference type="AlphaFoldDB" id="A0A4R8BVV3"/>
<dbReference type="EMBL" id="SODP01000003">
    <property type="protein sequence ID" value="TDW65636.1"/>
    <property type="molecule type" value="Genomic_DNA"/>
</dbReference>
<organism evidence="2 3">
    <name type="scientific">Kribbella pratensis</name>
    <dbReference type="NCBI Taxonomy" id="2512112"/>
    <lineage>
        <taxon>Bacteria</taxon>
        <taxon>Bacillati</taxon>
        <taxon>Actinomycetota</taxon>
        <taxon>Actinomycetes</taxon>
        <taxon>Propionibacteriales</taxon>
        <taxon>Kribbellaceae</taxon>
        <taxon>Kribbella</taxon>
    </lineage>
</organism>
<protein>
    <submittedName>
        <fullName evidence="2">Uncharacterized protein</fullName>
    </submittedName>
</protein>
<reference evidence="2 3" key="1">
    <citation type="submission" date="2019-03" db="EMBL/GenBank/DDBJ databases">
        <title>Genomic Encyclopedia of Type Strains, Phase III (KMG-III): the genomes of soil and plant-associated and newly described type strains.</title>
        <authorList>
            <person name="Whitman W."/>
        </authorList>
    </citation>
    <scope>NUCLEOTIDE SEQUENCE [LARGE SCALE GENOMIC DNA]</scope>
    <source>
        <strain evidence="2 3">VKM Ac-2573</strain>
    </source>
</reference>
<evidence type="ECO:0000313" key="2">
    <source>
        <dbReference type="EMBL" id="TDW65636.1"/>
    </source>
</evidence>
<feature type="transmembrane region" description="Helical" evidence="1">
    <location>
        <begin position="109"/>
        <end position="129"/>
    </location>
</feature>
<keyword evidence="1" id="KW-0472">Membrane</keyword>
<evidence type="ECO:0000313" key="3">
    <source>
        <dbReference type="Proteomes" id="UP000295146"/>
    </source>
</evidence>
<keyword evidence="1" id="KW-1133">Transmembrane helix</keyword>
<dbReference type="Proteomes" id="UP000295146">
    <property type="component" value="Unassembled WGS sequence"/>
</dbReference>
<proteinExistence type="predicted"/>